<evidence type="ECO:0000313" key="2">
    <source>
        <dbReference type="Proteomes" id="UP000030147"/>
    </source>
</evidence>
<comment type="caution">
    <text evidence="1">The sequence shown here is derived from an EMBL/GenBank/DDBJ whole genome shotgun (WGS) entry which is preliminary data.</text>
</comment>
<keyword evidence="2" id="KW-1185">Reference proteome</keyword>
<sequence>MGKATDNRASQIDYLKNRMNMLQQVVDSMDAESVGPDDMDQLLHMMHELEGKVERFKKDWQDGYS</sequence>
<gene>
    <name evidence="1" type="ORF">N782_01390</name>
</gene>
<dbReference type="OrthoDB" id="2990422at2"/>
<dbReference type="NCBIfam" id="NF040878">
    <property type="entry name" value="SE1561_fam"/>
    <property type="match status" value="1"/>
</dbReference>
<dbReference type="Proteomes" id="UP000030147">
    <property type="component" value="Unassembled WGS sequence"/>
</dbReference>
<proteinExistence type="predicted"/>
<reference evidence="1 2" key="1">
    <citation type="journal article" date="2015" name="Stand. Genomic Sci.">
        <title>High quality draft genome sequence of the moderately halophilic bacterium Pontibacillus yanchengensis Y32(T) and comparison among Pontibacillus genomes.</title>
        <authorList>
            <person name="Huang J."/>
            <person name="Qiao Z.X."/>
            <person name="Tang J.W."/>
            <person name="Wang G."/>
        </authorList>
    </citation>
    <scope>NUCLEOTIDE SEQUENCE [LARGE SCALE GENOMIC DNA]</scope>
    <source>
        <strain evidence="1 2">Y32</strain>
    </source>
</reference>
<dbReference type="STRING" id="1385514.N782_01390"/>
<name>A0A0A2TDA8_9BACI</name>
<dbReference type="AlphaFoldDB" id="A0A0A2TDA8"/>
<evidence type="ECO:0000313" key="1">
    <source>
        <dbReference type="EMBL" id="KGP73812.1"/>
    </source>
</evidence>
<organism evidence="1 2">
    <name type="scientific">Pontibacillus yanchengensis Y32</name>
    <dbReference type="NCBI Taxonomy" id="1385514"/>
    <lineage>
        <taxon>Bacteria</taxon>
        <taxon>Bacillati</taxon>
        <taxon>Bacillota</taxon>
        <taxon>Bacilli</taxon>
        <taxon>Bacillales</taxon>
        <taxon>Bacillaceae</taxon>
        <taxon>Pontibacillus</taxon>
    </lineage>
</organism>
<dbReference type="EMBL" id="AVBF01000008">
    <property type="protein sequence ID" value="KGP73812.1"/>
    <property type="molecule type" value="Genomic_DNA"/>
</dbReference>
<dbReference type="RefSeq" id="WP_036816818.1">
    <property type="nucleotide sequence ID" value="NZ_AVBF01000008.1"/>
</dbReference>
<accession>A0A0A2TDA8</accession>
<dbReference type="eggNOG" id="ENOG5033H3W">
    <property type="taxonomic scope" value="Bacteria"/>
</dbReference>
<protein>
    <submittedName>
        <fullName evidence="1">Uncharacterized protein</fullName>
    </submittedName>
</protein>
<dbReference type="InterPro" id="IPR047670">
    <property type="entry name" value="YfjT-like"/>
</dbReference>